<dbReference type="Proteomes" id="UP000504640">
    <property type="component" value="Unplaced"/>
</dbReference>
<feature type="transmembrane region" description="Helical" evidence="1">
    <location>
        <begin position="13"/>
        <end position="38"/>
    </location>
</feature>
<keyword evidence="2" id="KW-1185">Reference proteome</keyword>
<keyword evidence="1" id="KW-0812">Transmembrane</keyword>
<evidence type="ECO:0000256" key="1">
    <source>
        <dbReference type="SAM" id="Phobius"/>
    </source>
</evidence>
<evidence type="ECO:0000313" key="2">
    <source>
        <dbReference type="Proteomes" id="UP000504640"/>
    </source>
</evidence>
<gene>
    <name evidence="3" type="primary">LOC116559470</name>
</gene>
<dbReference type="RefSeq" id="XP_032146283.1">
    <property type="nucleotide sequence ID" value="XM_032290392.1"/>
</dbReference>
<dbReference type="AlphaFoldDB" id="A0A6J3IV25"/>
<name>A0A6J3IV25_SAPAP</name>
<evidence type="ECO:0000313" key="3">
    <source>
        <dbReference type="RefSeq" id="XP_032146283.1"/>
    </source>
</evidence>
<dbReference type="GeneID" id="116559470"/>
<sequence>MYTTINTYKSNDWYIPFIFTLMAIFLAGLISWLCFLLWKYGNITECCQKMTKEVSKAKPNEMKYIAGDGNQNESTVTGNRNKKLEVLTETIVYETVFDGEAIDPVSGNVYEYNSRTDARKWKKSPRHQKEPLANIYSLPEVHPLEESTSLKIPVQG</sequence>
<proteinExistence type="predicted"/>
<reference evidence="3" key="1">
    <citation type="submission" date="2025-08" db="UniProtKB">
        <authorList>
            <consortium name="RefSeq"/>
        </authorList>
    </citation>
    <scope>IDENTIFICATION</scope>
    <source>
        <tissue evidence="3">Blood</tissue>
    </source>
</reference>
<accession>A0A6J3IV25</accession>
<keyword evidence="1" id="KW-1133">Transmembrane helix</keyword>
<organism evidence="2 3">
    <name type="scientific">Sapajus apella</name>
    <name type="common">Brown-capped capuchin</name>
    <name type="synonym">Cebus apella</name>
    <dbReference type="NCBI Taxonomy" id="9515"/>
    <lineage>
        <taxon>Eukaryota</taxon>
        <taxon>Metazoa</taxon>
        <taxon>Chordata</taxon>
        <taxon>Craniata</taxon>
        <taxon>Vertebrata</taxon>
        <taxon>Euteleostomi</taxon>
        <taxon>Mammalia</taxon>
        <taxon>Eutheria</taxon>
        <taxon>Euarchontoglires</taxon>
        <taxon>Primates</taxon>
        <taxon>Haplorrhini</taxon>
        <taxon>Platyrrhini</taxon>
        <taxon>Cebidae</taxon>
        <taxon>Cebinae</taxon>
        <taxon>Sapajus</taxon>
    </lineage>
</organism>
<protein>
    <submittedName>
        <fullName evidence="3">Cadherin-related family member 3-like</fullName>
    </submittedName>
</protein>
<keyword evidence="1" id="KW-0472">Membrane</keyword>